<dbReference type="EMBL" id="CP023445">
    <property type="protein sequence ID" value="ATE55559.1"/>
    <property type="molecule type" value="Genomic_DNA"/>
</dbReference>
<protein>
    <recommendedName>
        <fullName evidence="1">DUF4132 domain-containing protein</fullName>
    </recommendedName>
</protein>
<keyword evidence="3" id="KW-1185">Reference proteome</keyword>
<gene>
    <name evidence="2" type="ORF">CNX65_21580</name>
</gene>
<reference evidence="2" key="1">
    <citation type="submission" date="2017-09" db="EMBL/GenBank/DDBJ databases">
        <title>Complete Genome Sequence of ansamitocin-producing Bacterium Actinosynnema pretiosum X47.</title>
        <authorList>
            <person name="Cao G."/>
            <person name="Zong G."/>
            <person name="Zhong C."/>
            <person name="Fu J."/>
        </authorList>
    </citation>
    <scope>NUCLEOTIDE SEQUENCE [LARGE SCALE GENOMIC DNA]</scope>
    <source>
        <strain evidence="2">X47</strain>
    </source>
</reference>
<organism evidence="2 3">
    <name type="scientific">Actinosynnema pretiosum</name>
    <dbReference type="NCBI Taxonomy" id="42197"/>
    <lineage>
        <taxon>Bacteria</taxon>
        <taxon>Bacillati</taxon>
        <taxon>Actinomycetota</taxon>
        <taxon>Actinomycetes</taxon>
        <taxon>Pseudonocardiales</taxon>
        <taxon>Pseudonocardiaceae</taxon>
        <taxon>Actinosynnema</taxon>
    </lineage>
</organism>
<dbReference type="AlphaFoldDB" id="A0A290Z9A8"/>
<proteinExistence type="predicted"/>
<sequence length="1055" mass="112013">MGGRVSSEDVYVMGGAQARQVLPRRGDGRAGRALTPDAAERVRGLIAAARESLAEDGRGVALAGALEEHLADPGPVGAGIAHRVVEHASGTWQAEETACFVDAWVAEHGVVFAAEAALCSALHRVDRDGALTDRFDTEAVEWSWAGHRPLARVRHALAAASDAEHAAVVERVAAHRGTLRGRTLAAFLLPTETGWVGPLFEELSGLRSAFITPWLFLGSVGDREWLEALVDRCPVEGVVAPSWVLPTLVDAVGPEGVLPTLVRWLPRLPAAARKRVLGLVAEFPLDEAFTVLAGQGPLGVKPLRDAVRRFPERAARLAPAELPPAPADPLPQARAEEPARLPRPLVDPPREVAPVVEQVVVPGLAPIDRPGVVWRPGEREEWLEQELFSLPTDPVEPADWSRALDGVARANDGQAGHPVLLLAPEELARPVVAAWRPENADGFWVWGLRLVARFGVDAAGVVAHVGATRRDRAHEVAVPLVSAAIATLFAEWGDRLRSMRGPAAAYFARHGVEAARPLVPAALGAREAPRRAAERALRLVADDLGEEAVLAAAAEYGPEAEAGVRALFDRDPLALLPRTRPSTPEWADPLALPPVLRRDGGPALPTAAVANLLAVLAVPDERARRAGLVPVREVCDPASLAAFGRAVLRAWLAEGALPAGGWALTAQGAIGDDETARELAGLIDRWPGEGASQRAATGLDALGAIGTDTALRAVDLLARKGSTKGLRERAAEAVARAAAGAGLDPEQLADRLVPDCGIGAGVVLDYGPRSFPVEFDRTLTPLVVLPDGGRRKSAPPPAATDDPELAAAARSRFSSLRKEITKVAGEQAKRLERAMVEGRRWRGAEFRALFTTHPLLSHLALRLVWAVFAEDGPRPFRLAEDRTAADVSDALVELADDAVIGLAHPLHLGGAIPAWSELFADYEVVQPFPQLGRPWAALTEGERAGSALSRFAGEKAAPGRLLGLIGKGWSRDGSAAPSAPPWLRRRLDEERWVLLDLDRGLPFSSFEHLPHLLLGELRLSATGGPGRDPGDPPFGGLDPVLVSELLSDVGGTLAR</sequence>
<feature type="domain" description="DUF4132" evidence="1">
    <location>
        <begin position="788"/>
        <end position="969"/>
    </location>
</feature>
<evidence type="ECO:0000313" key="2">
    <source>
        <dbReference type="EMBL" id="ATE55559.1"/>
    </source>
</evidence>
<accession>A0A290Z9A8</accession>
<evidence type="ECO:0000259" key="1">
    <source>
        <dbReference type="Pfam" id="PF13569"/>
    </source>
</evidence>
<dbReference type="KEGG" id="apre:CNX65_21580"/>
<dbReference type="Pfam" id="PF13569">
    <property type="entry name" value="DUF4132"/>
    <property type="match status" value="1"/>
</dbReference>
<evidence type="ECO:0000313" key="3">
    <source>
        <dbReference type="Proteomes" id="UP000218505"/>
    </source>
</evidence>
<name>A0A290Z9A8_9PSEU</name>
<dbReference type="RefSeq" id="WP_096495390.1">
    <property type="nucleotide sequence ID" value="NZ_CP023445.1"/>
</dbReference>
<dbReference type="InterPro" id="IPR025406">
    <property type="entry name" value="DUF4132"/>
</dbReference>
<dbReference type="Proteomes" id="UP000218505">
    <property type="component" value="Chromosome"/>
</dbReference>